<evidence type="ECO:0000313" key="7">
    <source>
        <dbReference type="EMBL" id="CAK9877290.1"/>
    </source>
</evidence>
<evidence type="ECO:0000256" key="3">
    <source>
        <dbReference type="ARBA" id="ARBA00022833"/>
    </source>
</evidence>
<accession>A0ABP1BNB8</accession>
<dbReference type="Gene3D" id="2.10.110.30">
    <property type="match status" value="1"/>
</dbReference>
<protein>
    <recommendedName>
        <fullName evidence="5">E3 ubiquitin-protein ligase</fullName>
        <ecNumber evidence="5">2.3.2.27</ecNumber>
    </recommendedName>
</protein>
<dbReference type="InterPro" id="IPR003126">
    <property type="entry name" value="Znf_UBR"/>
</dbReference>
<comment type="function">
    <text evidence="5">Ubiquitin ligase protein which is a component of the N-end rule pathway. Recognizes and binds to proteins bearing specific N-terminal residues that are destabilizing according to the N-end rule, leading to their ubiquitination and subsequent degradation.</text>
</comment>
<evidence type="ECO:0000256" key="2">
    <source>
        <dbReference type="ARBA" id="ARBA00022771"/>
    </source>
</evidence>
<dbReference type="Proteomes" id="UP001497522">
    <property type="component" value="Chromosome 5"/>
</dbReference>
<dbReference type="PROSITE" id="PS51157">
    <property type="entry name" value="ZF_UBR"/>
    <property type="match status" value="1"/>
</dbReference>
<evidence type="ECO:0000259" key="6">
    <source>
        <dbReference type="PROSITE" id="PS51157"/>
    </source>
</evidence>
<comment type="similarity">
    <text evidence="5">Belongs to the E3 ubiquitin-protein ligase UBR1-like family.</text>
</comment>
<keyword evidence="3 5" id="KW-0862">Zinc</keyword>
<evidence type="ECO:0000256" key="4">
    <source>
        <dbReference type="PROSITE-ProRule" id="PRU00508"/>
    </source>
</evidence>
<keyword evidence="2 5" id="KW-0863">Zinc-finger</keyword>
<dbReference type="EC" id="2.3.2.27" evidence="5"/>
<proteinExistence type="inferred from homology"/>
<feature type="domain" description="UBR-type" evidence="6">
    <location>
        <begin position="46"/>
        <end position="117"/>
    </location>
</feature>
<comment type="pathway">
    <text evidence="5">Protein modification; protein ubiquitination.</text>
</comment>
<gene>
    <name evidence="7" type="ORF">CSSPJE1EN2_LOCUS19332</name>
</gene>
<keyword evidence="1 5" id="KW-0479">Metal-binding</keyword>
<dbReference type="SMART" id="SM00396">
    <property type="entry name" value="ZnF_UBR1"/>
    <property type="match status" value="1"/>
</dbReference>
<dbReference type="EMBL" id="OZ023706">
    <property type="protein sequence ID" value="CAK9877290.1"/>
    <property type="molecule type" value="Genomic_DNA"/>
</dbReference>
<organism evidence="7 8">
    <name type="scientific">Sphagnum jensenii</name>
    <dbReference type="NCBI Taxonomy" id="128206"/>
    <lineage>
        <taxon>Eukaryota</taxon>
        <taxon>Viridiplantae</taxon>
        <taxon>Streptophyta</taxon>
        <taxon>Embryophyta</taxon>
        <taxon>Bryophyta</taxon>
        <taxon>Sphagnophytina</taxon>
        <taxon>Sphagnopsida</taxon>
        <taxon>Sphagnales</taxon>
        <taxon>Sphagnaceae</taxon>
        <taxon>Sphagnum</taxon>
    </lineage>
</organism>
<evidence type="ECO:0000256" key="1">
    <source>
        <dbReference type="ARBA" id="ARBA00022723"/>
    </source>
</evidence>
<dbReference type="CDD" id="cd19673">
    <property type="entry name" value="UBR-box_UBR3"/>
    <property type="match status" value="1"/>
</dbReference>
<dbReference type="InterPro" id="IPR039164">
    <property type="entry name" value="UBR1-like"/>
</dbReference>
<dbReference type="PANTHER" id="PTHR21497:SF24">
    <property type="entry name" value="E3 UBIQUITIN-PROTEIN LIGASE UBR1"/>
    <property type="match status" value="1"/>
</dbReference>
<feature type="zinc finger region" description="UBR-type" evidence="4">
    <location>
        <begin position="46"/>
        <end position="117"/>
    </location>
</feature>
<sequence length="699" mass="80328">MSRTHRSPGRRFKALTEELREKERFMSHGYQSFQYFLEALKSLGHSQCTTVWTKGTVAYRCRTCQIDDSSAICKMCFHLGDHKFHDFFMYHSESGGCCDCGDRDAWKEDGFCKIHQVSNGKPGHLSPELHQLIEMTVCWALEELSISVHMIWVRRLKDRNAAVESEMRVASLFIDWLKKVCSVDVFRNLLSVLVTRKFLDGSQFEENERGGKAPLEILLKTLGTMPEELTEGATTLYLQMLHTGWFKNQFTEELMKHYPLIVDDIVGKVIKHSQHEGVITECKALDSTLDRVMVQLFNVAPTVMELIKNNNLLEKLTSVFDRVLKMSLNQRGTVSVEHEAIRHKVYLRPQGDLRLIVSHSPVAVYVLNERLDVFEEILKVVTYLQWMNPYTQNEPVDFENDNAWALAIQLEMNTMAIVFQLIACCYSSVQNAENPETVKQALVEAGNRTLKSLHSYLSKETQKFTVKSSMSLHIPLHRVLGAILSKLILLSWSDDKEGFLSRLQVDYTEAEVLSLLELPLRIAVWMAKIRANQWQHVSEEFCRLQLIYQGSFWRDQSWDMDLLLLQFCAVAKEKMEHAIILRMAECFDLQDLVTSASTGDEMLRFSPSYIQEFLHIILLVVRDRCNTGMNEEESLQYNVIQWLCVRDQTYSQVGMKIMCSQISVLVVVACDFNSICTQTTFAIQISCFTAADSNEFAVA</sequence>
<name>A0ABP1BNB8_9BRYO</name>
<keyword evidence="5" id="KW-0833">Ubl conjugation pathway</keyword>
<keyword evidence="5" id="KW-0808">Transferase</keyword>
<evidence type="ECO:0000256" key="5">
    <source>
        <dbReference type="RuleBase" id="RU366018"/>
    </source>
</evidence>
<dbReference type="PANTHER" id="PTHR21497">
    <property type="entry name" value="UBIQUITIN LIGASE E3 ALPHA-RELATED"/>
    <property type="match status" value="1"/>
</dbReference>
<keyword evidence="8" id="KW-1185">Reference proteome</keyword>
<evidence type="ECO:0000313" key="8">
    <source>
        <dbReference type="Proteomes" id="UP001497522"/>
    </source>
</evidence>
<comment type="catalytic activity">
    <reaction evidence="5">
        <text>S-ubiquitinyl-[E2 ubiquitin-conjugating enzyme]-L-cysteine + [acceptor protein]-L-lysine = [E2 ubiquitin-conjugating enzyme]-L-cysteine + N(6)-ubiquitinyl-[acceptor protein]-L-lysine.</text>
        <dbReference type="EC" id="2.3.2.27"/>
    </reaction>
</comment>
<dbReference type="Pfam" id="PF02207">
    <property type="entry name" value="zf-UBR"/>
    <property type="match status" value="1"/>
</dbReference>
<reference evidence="7" key="1">
    <citation type="submission" date="2024-03" db="EMBL/GenBank/DDBJ databases">
        <authorList>
            <consortium name="ELIXIR-Norway"/>
            <consortium name="Elixir Norway"/>
        </authorList>
    </citation>
    <scope>NUCLEOTIDE SEQUENCE</scope>
</reference>